<gene>
    <name evidence="2" type="ORF">KJ970_03920</name>
</gene>
<accession>A0A948RS96</accession>
<dbReference type="InterPro" id="IPR013783">
    <property type="entry name" value="Ig-like_fold"/>
</dbReference>
<keyword evidence="1" id="KW-1133">Transmembrane helix</keyword>
<sequence>MSHTSRMTKITRYNGADGKRPRFARLSFWGVLFGLLTVAVILPSCKTGNDPVSPQTGIQLQLDVMPLLLKADTLSSSTVWATLKVNGEPAPDSTAVYFLASPGKIDPVAYTRDGLAVVSYRSVNEPGIAIIVGQALAIRDTVRVTLY</sequence>
<protein>
    <submittedName>
        <fullName evidence="2">Uncharacterized protein</fullName>
    </submittedName>
</protein>
<dbReference type="AlphaFoldDB" id="A0A948RS96"/>
<comment type="caution">
    <text evidence="2">The sequence shown here is derived from an EMBL/GenBank/DDBJ whole genome shotgun (WGS) entry which is preliminary data.</text>
</comment>
<proteinExistence type="predicted"/>
<feature type="transmembrane region" description="Helical" evidence="1">
    <location>
        <begin position="26"/>
        <end position="44"/>
    </location>
</feature>
<keyword evidence="1" id="KW-0472">Membrane</keyword>
<evidence type="ECO:0000256" key="1">
    <source>
        <dbReference type="SAM" id="Phobius"/>
    </source>
</evidence>
<keyword evidence="1" id="KW-0812">Transmembrane</keyword>
<dbReference type="EMBL" id="JAHJDP010000023">
    <property type="protein sequence ID" value="MBU2690050.1"/>
    <property type="molecule type" value="Genomic_DNA"/>
</dbReference>
<organism evidence="2 3">
    <name type="scientific">Eiseniibacteriota bacterium</name>
    <dbReference type="NCBI Taxonomy" id="2212470"/>
    <lineage>
        <taxon>Bacteria</taxon>
        <taxon>Candidatus Eiseniibacteriota</taxon>
    </lineage>
</organism>
<dbReference type="Proteomes" id="UP000777784">
    <property type="component" value="Unassembled WGS sequence"/>
</dbReference>
<reference evidence="2" key="1">
    <citation type="submission" date="2021-05" db="EMBL/GenBank/DDBJ databases">
        <title>Energy efficiency and biological interactions define the core microbiome of deep oligotrophic groundwater.</title>
        <authorList>
            <person name="Mehrshad M."/>
            <person name="Lopez-Fernandez M."/>
            <person name="Bell E."/>
            <person name="Bernier-Latmani R."/>
            <person name="Bertilsson S."/>
            <person name="Dopson M."/>
        </authorList>
    </citation>
    <scope>NUCLEOTIDE SEQUENCE</scope>
    <source>
        <strain evidence="2">Modern_marine.mb.64</strain>
    </source>
</reference>
<name>A0A948RS96_UNCEI</name>
<evidence type="ECO:0000313" key="2">
    <source>
        <dbReference type="EMBL" id="MBU2690050.1"/>
    </source>
</evidence>
<evidence type="ECO:0000313" key="3">
    <source>
        <dbReference type="Proteomes" id="UP000777784"/>
    </source>
</evidence>
<dbReference type="Gene3D" id="2.60.40.10">
    <property type="entry name" value="Immunoglobulins"/>
    <property type="match status" value="1"/>
</dbReference>